<dbReference type="Pfam" id="PF00347">
    <property type="entry name" value="Ribosomal_L6"/>
    <property type="match status" value="2"/>
</dbReference>
<feature type="domain" description="Large ribosomal subunit protein uL6 alpha-beta" evidence="9">
    <location>
        <begin position="12"/>
        <end position="81"/>
    </location>
</feature>
<dbReference type="FunFam" id="3.90.930.12:FF:000002">
    <property type="entry name" value="50S ribosomal protein L6"/>
    <property type="match status" value="1"/>
</dbReference>
<dbReference type="FunFam" id="3.90.930.12:FF:000001">
    <property type="entry name" value="50S ribosomal protein L6"/>
    <property type="match status" value="1"/>
</dbReference>
<comment type="function">
    <text evidence="6 8">This protein binds to the 23S rRNA, and is important in its secondary structure. It is located near the subunit interface in the base of the L7/L12 stalk, and near the tRNA binding site of the peptidyltransferase center.</text>
</comment>
<dbReference type="NCBIfam" id="TIGR03654">
    <property type="entry name" value="L6_bact"/>
    <property type="match status" value="1"/>
</dbReference>
<comment type="caution">
    <text evidence="10">The sequence shown here is derived from an EMBL/GenBank/DDBJ whole genome shotgun (WGS) entry which is preliminary data.</text>
</comment>
<reference evidence="10 11" key="1">
    <citation type="journal article" date="2016" name="Nat. Commun.">
        <title>Thousands of microbial genomes shed light on interconnected biogeochemical processes in an aquifer system.</title>
        <authorList>
            <person name="Anantharaman K."/>
            <person name="Brown C.T."/>
            <person name="Hug L.A."/>
            <person name="Sharon I."/>
            <person name="Castelle C.J."/>
            <person name="Probst A.J."/>
            <person name="Thomas B.C."/>
            <person name="Singh A."/>
            <person name="Wilkins M.J."/>
            <person name="Karaoz U."/>
            <person name="Brodie E.L."/>
            <person name="Williams K.H."/>
            <person name="Hubbard S.S."/>
            <person name="Banfield J.F."/>
        </authorList>
    </citation>
    <scope>NUCLEOTIDE SEQUENCE [LARGE SCALE GENOMIC DNA]</scope>
</reference>
<evidence type="ECO:0000256" key="5">
    <source>
        <dbReference type="ARBA" id="ARBA00023274"/>
    </source>
</evidence>
<evidence type="ECO:0000256" key="4">
    <source>
        <dbReference type="ARBA" id="ARBA00022980"/>
    </source>
</evidence>
<evidence type="ECO:0000313" key="10">
    <source>
        <dbReference type="EMBL" id="OGC81399.1"/>
    </source>
</evidence>
<dbReference type="EMBL" id="MEWR01000027">
    <property type="protein sequence ID" value="OGC81399.1"/>
    <property type="molecule type" value="Genomic_DNA"/>
</dbReference>
<evidence type="ECO:0000256" key="8">
    <source>
        <dbReference type="RuleBase" id="RU003870"/>
    </source>
</evidence>
<comment type="similarity">
    <text evidence="1 6 7">Belongs to the universal ribosomal protein uL6 family.</text>
</comment>
<gene>
    <name evidence="6" type="primary">rplF</name>
    <name evidence="10" type="ORF">A2V81_04045</name>
</gene>
<keyword evidence="5 6" id="KW-0687">Ribonucleoprotein</keyword>
<dbReference type="GO" id="GO:0019843">
    <property type="term" value="F:rRNA binding"/>
    <property type="evidence" value="ECO:0007669"/>
    <property type="project" value="UniProtKB-UniRule"/>
</dbReference>
<keyword evidence="4 6" id="KW-0689">Ribosomal protein</keyword>
<organism evidence="10 11">
    <name type="scientific">Candidatus Abawacabacteria bacterium RBG_16_42_10</name>
    <dbReference type="NCBI Taxonomy" id="1817814"/>
    <lineage>
        <taxon>Bacteria</taxon>
        <taxon>Candidatus Abawacaibacteriota</taxon>
    </lineage>
</organism>
<dbReference type="GO" id="GO:0003735">
    <property type="term" value="F:structural constituent of ribosome"/>
    <property type="evidence" value="ECO:0007669"/>
    <property type="project" value="UniProtKB-UniRule"/>
</dbReference>
<dbReference type="PANTHER" id="PTHR11655:SF14">
    <property type="entry name" value="LARGE RIBOSOMAL SUBUNIT PROTEIN UL6M"/>
    <property type="match status" value="1"/>
</dbReference>
<evidence type="ECO:0000259" key="9">
    <source>
        <dbReference type="Pfam" id="PF00347"/>
    </source>
</evidence>
<dbReference type="AlphaFoldDB" id="A0A1F4XIG0"/>
<dbReference type="PANTHER" id="PTHR11655">
    <property type="entry name" value="60S/50S RIBOSOMAL PROTEIN L6/L9"/>
    <property type="match status" value="1"/>
</dbReference>
<dbReference type="Proteomes" id="UP000177614">
    <property type="component" value="Unassembled WGS sequence"/>
</dbReference>
<dbReference type="InterPro" id="IPR036789">
    <property type="entry name" value="Ribosomal_uL6-like_a/b-dom_sf"/>
</dbReference>
<dbReference type="GO" id="GO:0002181">
    <property type="term" value="P:cytoplasmic translation"/>
    <property type="evidence" value="ECO:0007669"/>
    <property type="project" value="TreeGrafter"/>
</dbReference>
<evidence type="ECO:0000256" key="2">
    <source>
        <dbReference type="ARBA" id="ARBA00022730"/>
    </source>
</evidence>
<keyword evidence="2 6" id="KW-0699">rRNA-binding</keyword>
<keyword evidence="3 6" id="KW-0694">RNA-binding</keyword>
<dbReference type="GO" id="GO:0022625">
    <property type="term" value="C:cytosolic large ribosomal subunit"/>
    <property type="evidence" value="ECO:0007669"/>
    <property type="project" value="UniProtKB-UniRule"/>
</dbReference>
<accession>A0A1F4XIG0</accession>
<name>A0A1F4XIG0_9BACT</name>
<dbReference type="InterPro" id="IPR019906">
    <property type="entry name" value="Ribosomal_uL6_bac-type"/>
</dbReference>
<proteinExistence type="inferred from homology"/>
<dbReference type="Gene3D" id="3.90.930.12">
    <property type="entry name" value="Ribosomal protein L6, alpha-beta domain"/>
    <property type="match status" value="2"/>
</dbReference>
<protein>
    <recommendedName>
        <fullName evidence="6">Large ribosomal subunit protein uL6</fullName>
    </recommendedName>
</protein>
<dbReference type="HAMAP" id="MF_01365_B">
    <property type="entry name" value="Ribosomal_uL6_B"/>
    <property type="match status" value="1"/>
</dbReference>
<dbReference type="PIRSF" id="PIRSF002162">
    <property type="entry name" value="Ribosomal_L6"/>
    <property type="match status" value="1"/>
</dbReference>
<dbReference type="STRING" id="1817814.A2V81_04045"/>
<dbReference type="InterPro" id="IPR020040">
    <property type="entry name" value="Ribosomal_uL6_a/b-dom"/>
</dbReference>
<dbReference type="PRINTS" id="PR00059">
    <property type="entry name" value="RIBOSOMALL6"/>
</dbReference>
<dbReference type="PROSITE" id="PS00525">
    <property type="entry name" value="RIBOSOMAL_L6_1"/>
    <property type="match status" value="1"/>
</dbReference>
<evidence type="ECO:0000256" key="3">
    <source>
        <dbReference type="ARBA" id="ARBA00022884"/>
    </source>
</evidence>
<dbReference type="SUPFAM" id="SSF56053">
    <property type="entry name" value="Ribosomal protein L6"/>
    <property type="match status" value="2"/>
</dbReference>
<evidence type="ECO:0000256" key="6">
    <source>
        <dbReference type="HAMAP-Rule" id="MF_01365"/>
    </source>
</evidence>
<evidence type="ECO:0000313" key="11">
    <source>
        <dbReference type="Proteomes" id="UP000177614"/>
    </source>
</evidence>
<evidence type="ECO:0000256" key="1">
    <source>
        <dbReference type="ARBA" id="ARBA00009356"/>
    </source>
</evidence>
<comment type="subunit">
    <text evidence="6">Part of the 50S ribosomal subunit.</text>
</comment>
<sequence>MSRIGKKPLPIPPLVQVQVQGQKVTVTGPKGTLSLNVPESVKVEIKDNHVIVDRANEEKMSSLMHGTMRTQINNMVKGVLEEYKEALEIQGVGYRANLKGKNLNLSLGFSHPIEISAPEGIVFSVPSETQVVIMGVSKDLVGETAAKIRSLRKPEPYKGKGIRYTGEYVARKEGKKAAK</sequence>
<dbReference type="InterPro" id="IPR000702">
    <property type="entry name" value="Ribosomal_uL6-like"/>
</dbReference>
<dbReference type="InterPro" id="IPR002358">
    <property type="entry name" value="Ribosomal_uL6_CS"/>
</dbReference>
<feature type="domain" description="Large ribosomal subunit protein uL6 alpha-beta" evidence="9">
    <location>
        <begin position="91"/>
        <end position="164"/>
    </location>
</feature>
<evidence type="ECO:0000256" key="7">
    <source>
        <dbReference type="RuleBase" id="RU003869"/>
    </source>
</evidence>